<sequence>MAAKLLDQFGRAHRGRGSGHSIITGALVLLVVMVAMLIWGLYRDYEHTLQSAGERLQTQLRAYGSAIDIAFISADHVLHDASLALESHSELLMEQARFRPLLLRSMLKAPSLGSLVFYDQAGRVVASVGQSSGAEAVPPLWVSDALTKGVRSAMGVQADQLGTSRLVYAPDGSLAGALVATLEGEQIKSELENGEGYGNQQLMLLDSQNRVMLVLNAESRQAQLELLEELQQYTGLDEFNAFGTRLVPGEHYLFALRQLGQQPVRALAAIKRGDVLEGWIFRAAISSLSLGMLVLVALFFLKRWRDSLRRERKTANDLAHLHQAIEQIPSAIAITDLDSRIMYANAAYLSRSGFTYERVLGQKPSILSSGHTPDATYHELWASLKRGQAWEGEFINRIHDGRERIEKALITPVYDVDGRVASYFAISTDVTEKREYEKRLFRYREIVNASDELMALLDANFNHLQVNSRYLQYHNRERENIEGHPLWELYGDEQFSLLVQPRLAAALKGVPFVMEAWLEFDGMGRRFCRITGNPIVGQDGSVESLVFNLADMTKRKQSEEALRTSEERFRALSEFSPIGIFEADAAGKNIYANEYLGEMLDRSLKQLNAQGWLGILHPDDRLPVARSWKRMILQQESGWHCEARMIGREGELRWFRCAARRYEGAGEGEVRYIGIVLDITEQVEHREALERKNIELERLSTTDSLTQLANRGRVETLLSQGVHRYERYGIGFAVIMLDIDYFKQVNDTCGHAVGDQVLRQLADLMRDNTRLTDCPGRWGGEEFLVICPDTDLEGAHRLAENLRHRIERVEFPVIGHRTCSFGVAAIRPGDQERELLKRVDDALYRAKKNGRNQVVTERQEELVESKSGVCWIPSAS</sequence>
<feature type="domain" description="PAC" evidence="3">
    <location>
        <begin position="512"/>
        <end position="564"/>
    </location>
</feature>
<dbReference type="CDD" id="cd00130">
    <property type="entry name" value="PAS"/>
    <property type="match status" value="3"/>
</dbReference>
<feature type="transmembrane region" description="Helical" evidence="1">
    <location>
        <begin position="21"/>
        <end position="42"/>
    </location>
</feature>
<dbReference type="PANTHER" id="PTHR44757">
    <property type="entry name" value="DIGUANYLATE CYCLASE DGCP"/>
    <property type="match status" value="1"/>
</dbReference>
<keyword evidence="1" id="KW-0812">Transmembrane</keyword>
<dbReference type="PANTHER" id="PTHR44757:SF2">
    <property type="entry name" value="BIOFILM ARCHITECTURE MAINTENANCE PROTEIN MBAA"/>
    <property type="match status" value="1"/>
</dbReference>
<feature type="domain" description="GGDEF" evidence="4">
    <location>
        <begin position="730"/>
        <end position="859"/>
    </location>
</feature>
<dbReference type="Pfam" id="PF00990">
    <property type="entry name" value="GGDEF"/>
    <property type="match status" value="1"/>
</dbReference>
<organism evidence="5 6">
    <name type="scientific">Marinobacterium maritimum</name>
    <dbReference type="NCBI Taxonomy" id="500162"/>
    <lineage>
        <taxon>Bacteria</taxon>
        <taxon>Pseudomonadati</taxon>
        <taxon>Pseudomonadota</taxon>
        <taxon>Gammaproteobacteria</taxon>
        <taxon>Oceanospirillales</taxon>
        <taxon>Oceanospirillaceae</taxon>
        <taxon>Marinobacterium</taxon>
    </lineage>
</organism>
<dbReference type="SMART" id="SM00086">
    <property type="entry name" value="PAC"/>
    <property type="match status" value="2"/>
</dbReference>
<dbReference type="InterPro" id="IPR052155">
    <property type="entry name" value="Biofilm_reg_signaling"/>
</dbReference>
<dbReference type="RefSeq" id="WP_343801546.1">
    <property type="nucleotide sequence ID" value="NZ_BAAAET010000001.1"/>
</dbReference>
<evidence type="ECO:0000259" key="2">
    <source>
        <dbReference type="PROSITE" id="PS50112"/>
    </source>
</evidence>
<dbReference type="Proteomes" id="UP001499915">
    <property type="component" value="Unassembled WGS sequence"/>
</dbReference>
<dbReference type="InterPro" id="IPR013656">
    <property type="entry name" value="PAS_4"/>
</dbReference>
<keyword evidence="1" id="KW-1133">Transmembrane helix</keyword>
<dbReference type="PROSITE" id="PS50113">
    <property type="entry name" value="PAC"/>
    <property type="match status" value="3"/>
</dbReference>
<feature type="domain" description="PAS" evidence="2">
    <location>
        <begin position="317"/>
        <end position="362"/>
    </location>
</feature>
<dbReference type="Gene3D" id="3.30.70.270">
    <property type="match status" value="1"/>
</dbReference>
<dbReference type="InterPro" id="IPR035965">
    <property type="entry name" value="PAS-like_dom_sf"/>
</dbReference>
<dbReference type="PROSITE" id="PS50112">
    <property type="entry name" value="PAS"/>
    <property type="match status" value="2"/>
</dbReference>
<feature type="transmembrane region" description="Helical" evidence="1">
    <location>
        <begin position="279"/>
        <end position="301"/>
    </location>
</feature>
<keyword evidence="1" id="KW-0472">Membrane</keyword>
<evidence type="ECO:0000256" key="1">
    <source>
        <dbReference type="SAM" id="Phobius"/>
    </source>
</evidence>
<comment type="caution">
    <text evidence="5">The sequence shown here is derived from an EMBL/GenBank/DDBJ whole genome shotgun (WGS) entry which is preliminary data.</text>
</comment>
<dbReference type="EMBL" id="BAAAET010000001">
    <property type="protein sequence ID" value="GAA0682492.1"/>
    <property type="molecule type" value="Genomic_DNA"/>
</dbReference>
<dbReference type="SMART" id="SM00267">
    <property type="entry name" value="GGDEF"/>
    <property type="match status" value="1"/>
</dbReference>
<reference evidence="5 6" key="1">
    <citation type="journal article" date="2019" name="Int. J. Syst. Evol. Microbiol.">
        <title>The Global Catalogue of Microorganisms (GCM) 10K type strain sequencing project: providing services to taxonomists for standard genome sequencing and annotation.</title>
        <authorList>
            <consortium name="The Broad Institute Genomics Platform"/>
            <consortium name="The Broad Institute Genome Sequencing Center for Infectious Disease"/>
            <person name="Wu L."/>
            <person name="Ma J."/>
        </authorList>
    </citation>
    <scope>NUCLEOTIDE SEQUENCE [LARGE SCALE GENOMIC DNA]</scope>
    <source>
        <strain evidence="5 6">JCM 15134</strain>
    </source>
</reference>
<dbReference type="InterPro" id="IPR000700">
    <property type="entry name" value="PAS-assoc_C"/>
</dbReference>
<dbReference type="InterPro" id="IPR000014">
    <property type="entry name" value="PAS"/>
</dbReference>
<dbReference type="Gene3D" id="3.30.450.20">
    <property type="entry name" value="PAS domain"/>
    <property type="match status" value="4"/>
</dbReference>
<feature type="domain" description="PAC" evidence="3">
    <location>
        <begin position="388"/>
        <end position="442"/>
    </location>
</feature>
<dbReference type="InterPro" id="IPR013655">
    <property type="entry name" value="PAS_fold_3"/>
</dbReference>
<evidence type="ECO:0000259" key="3">
    <source>
        <dbReference type="PROSITE" id="PS50113"/>
    </source>
</evidence>
<gene>
    <name evidence="5" type="ORF">GCM10009104_04220</name>
</gene>
<accession>A0ABN1I260</accession>
<proteinExistence type="predicted"/>
<dbReference type="Pfam" id="PF08448">
    <property type="entry name" value="PAS_4"/>
    <property type="match status" value="2"/>
</dbReference>
<dbReference type="CDD" id="cd01949">
    <property type="entry name" value="GGDEF"/>
    <property type="match status" value="1"/>
</dbReference>
<dbReference type="NCBIfam" id="TIGR00254">
    <property type="entry name" value="GGDEF"/>
    <property type="match status" value="1"/>
</dbReference>
<dbReference type="InterPro" id="IPR043128">
    <property type="entry name" value="Rev_trsase/Diguanyl_cyclase"/>
</dbReference>
<dbReference type="Pfam" id="PF08447">
    <property type="entry name" value="PAS_3"/>
    <property type="match status" value="1"/>
</dbReference>
<evidence type="ECO:0000259" key="4">
    <source>
        <dbReference type="PROSITE" id="PS50887"/>
    </source>
</evidence>
<dbReference type="NCBIfam" id="TIGR00229">
    <property type="entry name" value="sensory_box"/>
    <property type="match status" value="3"/>
</dbReference>
<dbReference type="PROSITE" id="PS50887">
    <property type="entry name" value="GGDEF"/>
    <property type="match status" value="1"/>
</dbReference>
<evidence type="ECO:0008006" key="7">
    <source>
        <dbReference type="Google" id="ProtNLM"/>
    </source>
</evidence>
<dbReference type="InterPro" id="IPR001610">
    <property type="entry name" value="PAC"/>
</dbReference>
<protein>
    <recommendedName>
        <fullName evidence="7">PAS domain S-box-containing protein/diguanylate cyclase (GGDEF) domain-containing protein</fullName>
    </recommendedName>
</protein>
<keyword evidence="6" id="KW-1185">Reference proteome</keyword>
<dbReference type="SUPFAM" id="SSF55073">
    <property type="entry name" value="Nucleotide cyclase"/>
    <property type="match status" value="1"/>
</dbReference>
<name>A0ABN1I260_9GAMM</name>
<dbReference type="InterPro" id="IPR000160">
    <property type="entry name" value="GGDEF_dom"/>
</dbReference>
<evidence type="ECO:0000313" key="6">
    <source>
        <dbReference type="Proteomes" id="UP001499915"/>
    </source>
</evidence>
<dbReference type="SUPFAM" id="SSF55785">
    <property type="entry name" value="PYP-like sensor domain (PAS domain)"/>
    <property type="match status" value="3"/>
</dbReference>
<dbReference type="SMART" id="SM00091">
    <property type="entry name" value="PAS"/>
    <property type="match status" value="3"/>
</dbReference>
<feature type="domain" description="PAS" evidence="2">
    <location>
        <begin position="565"/>
        <end position="636"/>
    </location>
</feature>
<evidence type="ECO:0000313" key="5">
    <source>
        <dbReference type="EMBL" id="GAA0682492.1"/>
    </source>
</evidence>
<feature type="domain" description="PAC" evidence="3">
    <location>
        <begin position="639"/>
        <end position="691"/>
    </location>
</feature>
<dbReference type="InterPro" id="IPR029787">
    <property type="entry name" value="Nucleotide_cyclase"/>
</dbReference>